<dbReference type="PROSITE" id="PS50966">
    <property type="entry name" value="ZF_SWIM"/>
    <property type="match status" value="1"/>
</dbReference>
<protein>
    <recommendedName>
        <fullName evidence="2">SWIM-type domain-containing protein</fullName>
    </recommendedName>
</protein>
<gene>
    <name evidence="3" type="ORF">ODALV1_LOCUS18775</name>
</gene>
<keyword evidence="1" id="KW-0863">Zinc-finger</keyword>
<sequence>MSSSFSTSKEEGGGQVAANVNLLKLEDIKVEDVDDQKLTWFLTEQQQIAVRNFVKNFSAQGELLRADSNALRDAFGNIIFEVFDILEDDHVVIFKSPQNNIIILVTCETTARSYWIRPGVSQCPCMGILGKHQFCKHVLAAHIQLGLQDPEKCNDISDQKLLQFSNALENELLSLSRVEIYSHENIFL</sequence>
<evidence type="ECO:0000256" key="1">
    <source>
        <dbReference type="PROSITE-ProRule" id="PRU00325"/>
    </source>
</evidence>
<keyword evidence="1" id="KW-0479">Metal-binding</keyword>
<dbReference type="EMBL" id="CAXLJM020000062">
    <property type="protein sequence ID" value="CAL8119924.1"/>
    <property type="molecule type" value="Genomic_DNA"/>
</dbReference>
<comment type="caution">
    <text evidence="3">The sequence shown here is derived from an EMBL/GenBank/DDBJ whole genome shotgun (WGS) entry which is preliminary data.</text>
</comment>
<dbReference type="Proteomes" id="UP001642540">
    <property type="component" value="Unassembled WGS sequence"/>
</dbReference>
<evidence type="ECO:0000313" key="4">
    <source>
        <dbReference type="Proteomes" id="UP001642540"/>
    </source>
</evidence>
<feature type="domain" description="SWIM-type" evidence="2">
    <location>
        <begin position="114"/>
        <end position="146"/>
    </location>
</feature>
<keyword evidence="1" id="KW-0862">Zinc</keyword>
<name>A0ABP1R9K5_9HEXA</name>
<organism evidence="3 4">
    <name type="scientific">Orchesella dallaii</name>
    <dbReference type="NCBI Taxonomy" id="48710"/>
    <lineage>
        <taxon>Eukaryota</taxon>
        <taxon>Metazoa</taxon>
        <taxon>Ecdysozoa</taxon>
        <taxon>Arthropoda</taxon>
        <taxon>Hexapoda</taxon>
        <taxon>Collembola</taxon>
        <taxon>Entomobryomorpha</taxon>
        <taxon>Entomobryoidea</taxon>
        <taxon>Orchesellidae</taxon>
        <taxon>Orchesellinae</taxon>
        <taxon>Orchesella</taxon>
    </lineage>
</organism>
<proteinExistence type="predicted"/>
<evidence type="ECO:0000313" key="3">
    <source>
        <dbReference type="EMBL" id="CAL8119924.1"/>
    </source>
</evidence>
<reference evidence="3 4" key="1">
    <citation type="submission" date="2024-08" db="EMBL/GenBank/DDBJ databases">
        <authorList>
            <person name="Cucini C."/>
            <person name="Frati F."/>
        </authorList>
    </citation>
    <scope>NUCLEOTIDE SEQUENCE [LARGE SCALE GENOMIC DNA]</scope>
</reference>
<accession>A0ABP1R9K5</accession>
<evidence type="ECO:0000259" key="2">
    <source>
        <dbReference type="PROSITE" id="PS50966"/>
    </source>
</evidence>
<dbReference type="InterPro" id="IPR007527">
    <property type="entry name" value="Znf_SWIM"/>
</dbReference>
<keyword evidence="4" id="KW-1185">Reference proteome</keyword>